<sequence length="402" mass="44797">MPTNAIVPLTTVLSGVGIASVFYSASILAILRVPSIECHAVYMHRMKLTGGNDLNHPEQFGFAHCQATPFFIKTRDGEKLHAWHVLPIGLYQQNAKRLVTQDRNRGRDISKGLNFRLLKEDPEARLVIHTHGSSGALSAYCRTECYRSLSSTAPNKIHVLAFDYRGFGLSSGTPSEKGLIVDAQSVFRWATDVAGIAPERIVVFGQSMGSSVAIALARTLAVQKVSIAGLIITGSFPDVPTMLTEYRTFFGLRAFGLLAKFPSLKVFCTQGMRNQWPNLDRLVEVVRHSPAYHIEIFHAQDDPVVPWTLSNKFFEHAVGATKQKRMHQVEFNKEKESKTVLLGEGGWYVEWPTPNGVIRQEVPRYGVHDRIMMQPQIAMAVMRAFRSKDSAFAVDSKCVHSE</sequence>
<feature type="transmembrane region" description="Helical" evidence="5">
    <location>
        <begin position="6"/>
        <end position="31"/>
    </location>
</feature>
<keyword evidence="5" id="KW-0812">Transmembrane</keyword>
<dbReference type="GO" id="GO:0016787">
    <property type="term" value="F:hydrolase activity"/>
    <property type="evidence" value="ECO:0007669"/>
    <property type="project" value="UniProtKB-KW"/>
</dbReference>
<feature type="domain" description="AB hydrolase-1" evidence="6">
    <location>
        <begin position="128"/>
        <end position="262"/>
    </location>
</feature>
<evidence type="ECO:0000256" key="2">
    <source>
        <dbReference type="ARBA" id="ARBA00005668"/>
    </source>
</evidence>
<dbReference type="PANTHER" id="PTHR12277:SF81">
    <property type="entry name" value="PROTEIN ABHD13"/>
    <property type="match status" value="1"/>
</dbReference>
<evidence type="ECO:0000313" key="8">
    <source>
        <dbReference type="Proteomes" id="UP000800040"/>
    </source>
</evidence>
<dbReference type="Gene3D" id="3.40.50.1820">
    <property type="entry name" value="alpha/beta hydrolase"/>
    <property type="match status" value="1"/>
</dbReference>
<comment type="similarity">
    <text evidence="2">Belongs to the AB hydrolase superfamily. AKT2 hydrolase family.</text>
</comment>
<dbReference type="Proteomes" id="UP000800040">
    <property type="component" value="Unassembled WGS sequence"/>
</dbReference>
<evidence type="ECO:0000256" key="4">
    <source>
        <dbReference type="ARBA" id="ARBA00023140"/>
    </source>
</evidence>
<organism evidence="7 8">
    <name type="scientific">Decorospora gaudefroyi</name>
    <dbReference type="NCBI Taxonomy" id="184978"/>
    <lineage>
        <taxon>Eukaryota</taxon>
        <taxon>Fungi</taxon>
        <taxon>Dikarya</taxon>
        <taxon>Ascomycota</taxon>
        <taxon>Pezizomycotina</taxon>
        <taxon>Dothideomycetes</taxon>
        <taxon>Pleosporomycetidae</taxon>
        <taxon>Pleosporales</taxon>
        <taxon>Pleosporineae</taxon>
        <taxon>Pleosporaceae</taxon>
        <taxon>Decorospora</taxon>
    </lineage>
</organism>
<proteinExistence type="inferred from homology"/>
<keyword evidence="7" id="KW-0378">Hydrolase</keyword>
<dbReference type="InterPro" id="IPR029058">
    <property type="entry name" value="AB_hydrolase_fold"/>
</dbReference>
<comment type="subcellular location">
    <subcellularLocation>
        <location evidence="1">Peroxisome</location>
    </subcellularLocation>
</comment>
<dbReference type="OrthoDB" id="446723at2759"/>
<dbReference type="InterPro" id="IPR000073">
    <property type="entry name" value="AB_hydrolase_1"/>
</dbReference>
<dbReference type="SUPFAM" id="SSF53474">
    <property type="entry name" value="alpha/beta-Hydrolases"/>
    <property type="match status" value="1"/>
</dbReference>
<evidence type="ECO:0000256" key="1">
    <source>
        <dbReference type="ARBA" id="ARBA00004275"/>
    </source>
</evidence>
<dbReference type="PANTHER" id="PTHR12277">
    <property type="entry name" value="ALPHA/BETA HYDROLASE DOMAIN-CONTAINING PROTEIN"/>
    <property type="match status" value="1"/>
</dbReference>
<keyword evidence="4" id="KW-0576">Peroxisome</keyword>
<dbReference type="Pfam" id="PF12697">
    <property type="entry name" value="Abhydrolase_6"/>
    <property type="match status" value="1"/>
</dbReference>
<dbReference type="EMBL" id="ML975288">
    <property type="protein sequence ID" value="KAF1835365.1"/>
    <property type="molecule type" value="Genomic_DNA"/>
</dbReference>
<gene>
    <name evidence="7" type="ORF">BDW02DRAFT_496049</name>
</gene>
<name>A0A6A5KBP8_9PLEO</name>
<keyword evidence="5" id="KW-0472">Membrane</keyword>
<keyword evidence="3" id="KW-0843">Virulence</keyword>
<evidence type="ECO:0000256" key="3">
    <source>
        <dbReference type="ARBA" id="ARBA00023026"/>
    </source>
</evidence>
<evidence type="ECO:0000259" key="6">
    <source>
        <dbReference type="Pfam" id="PF12697"/>
    </source>
</evidence>
<evidence type="ECO:0000313" key="7">
    <source>
        <dbReference type="EMBL" id="KAF1835365.1"/>
    </source>
</evidence>
<evidence type="ECO:0000256" key="5">
    <source>
        <dbReference type="SAM" id="Phobius"/>
    </source>
</evidence>
<dbReference type="AlphaFoldDB" id="A0A6A5KBP8"/>
<protein>
    <submittedName>
        <fullName evidence="7">Alpha/beta-hydrolase</fullName>
    </submittedName>
</protein>
<keyword evidence="8" id="KW-1185">Reference proteome</keyword>
<reference evidence="7" key="1">
    <citation type="submission" date="2020-01" db="EMBL/GenBank/DDBJ databases">
        <authorList>
            <consortium name="DOE Joint Genome Institute"/>
            <person name="Haridas S."/>
            <person name="Albert R."/>
            <person name="Binder M."/>
            <person name="Bloem J."/>
            <person name="Labutti K."/>
            <person name="Salamov A."/>
            <person name="Andreopoulos B."/>
            <person name="Baker S.E."/>
            <person name="Barry K."/>
            <person name="Bills G."/>
            <person name="Bluhm B.H."/>
            <person name="Cannon C."/>
            <person name="Castanera R."/>
            <person name="Culley D.E."/>
            <person name="Daum C."/>
            <person name="Ezra D."/>
            <person name="Gonzalez J.B."/>
            <person name="Henrissat B."/>
            <person name="Kuo A."/>
            <person name="Liang C."/>
            <person name="Lipzen A."/>
            <person name="Lutzoni F."/>
            <person name="Magnuson J."/>
            <person name="Mondo S."/>
            <person name="Nolan M."/>
            <person name="Ohm R."/>
            <person name="Pangilinan J."/>
            <person name="Park H.-J."/>
            <person name="Ramirez L."/>
            <person name="Alfaro M."/>
            <person name="Sun H."/>
            <person name="Tritt A."/>
            <person name="Yoshinaga Y."/>
            <person name="Zwiers L.-H."/>
            <person name="Turgeon B.G."/>
            <person name="Goodwin S.B."/>
            <person name="Spatafora J.W."/>
            <person name="Crous P.W."/>
            <person name="Grigoriev I.V."/>
        </authorList>
    </citation>
    <scope>NUCLEOTIDE SEQUENCE</scope>
    <source>
        <strain evidence="7">P77</strain>
    </source>
</reference>
<accession>A0A6A5KBP8</accession>
<keyword evidence="5" id="KW-1133">Transmembrane helix</keyword>